<feature type="region of interest" description="Disordered" evidence="1">
    <location>
        <begin position="14"/>
        <end position="33"/>
    </location>
</feature>
<evidence type="ECO:0000313" key="3">
    <source>
        <dbReference type="EMBL" id="KAF6742294.1"/>
    </source>
</evidence>
<feature type="compositionally biased region" description="Polar residues" evidence="1">
    <location>
        <begin position="85"/>
        <end position="117"/>
    </location>
</feature>
<dbReference type="AlphaFoldDB" id="A0A8H6LVH0"/>
<gene>
    <name evidence="2" type="ORF">DFP72DRAFT_1179308</name>
    <name evidence="3" type="ORF">DFP72DRAFT_1179311</name>
</gene>
<protein>
    <submittedName>
        <fullName evidence="2">Uncharacterized protein</fullName>
    </submittedName>
</protein>
<comment type="caution">
    <text evidence="2">The sequence shown here is derived from an EMBL/GenBank/DDBJ whole genome shotgun (WGS) entry which is preliminary data.</text>
</comment>
<dbReference type="Proteomes" id="UP000521943">
    <property type="component" value="Unassembled WGS sequence"/>
</dbReference>
<evidence type="ECO:0000313" key="2">
    <source>
        <dbReference type="EMBL" id="KAF6742292.1"/>
    </source>
</evidence>
<name>A0A8H6LVH0_9AGAR</name>
<evidence type="ECO:0000313" key="4">
    <source>
        <dbReference type="Proteomes" id="UP000521943"/>
    </source>
</evidence>
<organism evidence="2 4">
    <name type="scientific">Ephemerocybe angulata</name>
    <dbReference type="NCBI Taxonomy" id="980116"/>
    <lineage>
        <taxon>Eukaryota</taxon>
        <taxon>Fungi</taxon>
        <taxon>Dikarya</taxon>
        <taxon>Basidiomycota</taxon>
        <taxon>Agaricomycotina</taxon>
        <taxon>Agaricomycetes</taxon>
        <taxon>Agaricomycetidae</taxon>
        <taxon>Agaricales</taxon>
        <taxon>Agaricineae</taxon>
        <taxon>Psathyrellaceae</taxon>
        <taxon>Ephemerocybe</taxon>
    </lineage>
</organism>
<reference evidence="2 4" key="1">
    <citation type="submission" date="2020-07" db="EMBL/GenBank/DDBJ databases">
        <title>Comparative genomics of pyrophilous fungi reveals a link between fire events and developmental genes.</title>
        <authorList>
            <consortium name="DOE Joint Genome Institute"/>
            <person name="Steindorff A.S."/>
            <person name="Carver A."/>
            <person name="Calhoun S."/>
            <person name="Stillman K."/>
            <person name="Liu H."/>
            <person name="Lipzen A."/>
            <person name="Pangilinan J."/>
            <person name="Labutti K."/>
            <person name="Bruns T.D."/>
            <person name="Grigoriev I.V."/>
        </authorList>
    </citation>
    <scope>NUCLEOTIDE SEQUENCE [LARGE SCALE GENOMIC DNA]</scope>
    <source>
        <strain evidence="2 4">CBS 144469</strain>
    </source>
</reference>
<accession>A0A8H6LVH0</accession>
<dbReference type="EMBL" id="JACGCI010000188">
    <property type="protein sequence ID" value="KAF6742292.1"/>
    <property type="molecule type" value="Genomic_DNA"/>
</dbReference>
<sequence>MAVSRSSHTAWILEASADTPHKHSNASRPWGRERALRNDSPLRESHDAQSFAHGNAVAFRRALVRPADLRDSSPAPHAALTIGTSITSKRATKHQSPNASQLSLTTTRAASGLSTCTGCGEEGRGQRQVSSPGDEEKPVQRGRALKPRSCVPIGQSAREQCMDSMSNLIIGNLYSLEASAVYCDGKLRHPAQGFQRISSMGDGGWSETSAWGRFCSLEMLAVRCDGDFQHPARGFHRVLSLGDDGWSMRRERAFGAGPVHESSVHDGARKFQVQNPVPRNAVACRRSISRRANSRSRCVDATRAIGT</sequence>
<evidence type="ECO:0000256" key="1">
    <source>
        <dbReference type="SAM" id="MobiDB-lite"/>
    </source>
</evidence>
<keyword evidence="4" id="KW-1185">Reference proteome</keyword>
<dbReference type="EMBL" id="JACGCI010000188">
    <property type="protein sequence ID" value="KAF6742294.1"/>
    <property type="molecule type" value="Genomic_DNA"/>
</dbReference>
<proteinExistence type="predicted"/>
<feature type="region of interest" description="Disordered" evidence="1">
    <location>
        <begin position="85"/>
        <end position="147"/>
    </location>
</feature>